<dbReference type="Pfam" id="PF09813">
    <property type="entry name" value="Coa3_cc"/>
    <property type="match status" value="1"/>
</dbReference>
<evidence type="ECO:0000256" key="7">
    <source>
        <dbReference type="ARBA" id="ARBA00023136"/>
    </source>
</evidence>
<evidence type="ECO:0000256" key="1">
    <source>
        <dbReference type="ARBA" id="ARBA00003429"/>
    </source>
</evidence>
<comment type="function">
    <text evidence="8">Required for assembly of cytochrome c oxidase (complex IV).</text>
</comment>
<sequence length="101" mass="11072">MAAPQQPGGERAGVSRGQRIAEPAQKSPVQQFWEMRRKESAEFVQSRALRSRNIITGLLVGGVALGIYGYTFFCISQEGFLDELEQEAKVVRAQAAKTSAN</sequence>
<evidence type="ECO:0000256" key="4">
    <source>
        <dbReference type="ARBA" id="ARBA00022692"/>
    </source>
</evidence>
<evidence type="ECO:0000313" key="11">
    <source>
        <dbReference type="Ensembl" id="ENSSPUP00000007076.1"/>
    </source>
</evidence>
<feature type="domain" description="Cytochrome c oxidase assembly factor 3 mitochondrial coiled-coil" evidence="10">
    <location>
        <begin position="48"/>
        <end position="87"/>
    </location>
</feature>
<dbReference type="Proteomes" id="UP000694392">
    <property type="component" value="Unplaced"/>
</dbReference>
<dbReference type="GO" id="GO:0005743">
    <property type="term" value="C:mitochondrial inner membrane"/>
    <property type="evidence" value="ECO:0007669"/>
    <property type="project" value="UniProtKB-UniRule"/>
</dbReference>
<keyword evidence="4 8" id="KW-0812">Transmembrane</keyword>
<dbReference type="PANTHER" id="PTHR15642:SF3">
    <property type="entry name" value="CYTOCHROME C OXIDASE ASSEMBLY FACTOR 3 HOMOLOG, MITOCHONDRIAL"/>
    <property type="match status" value="1"/>
</dbReference>
<accession>A0A8D0GJK6</accession>
<keyword evidence="5 8" id="KW-1133">Transmembrane helix</keyword>
<organism evidence="11 12">
    <name type="scientific">Sphenodon punctatus</name>
    <name type="common">Tuatara</name>
    <name type="synonym">Hatteria punctata</name>
    <dbReference type="NCBI Taxonomy" id="8508"/>
    <lineage>
        <taxon>Eukaryota</taxon>
        <taxon>Metazoa</taxon>
        <taxon>Chordata</taxon>
        <taxon>Craniata</taxon>
        <taxon>Vertebrata</taxon>
        <taxon>Euteleostomi</taxon>
        <taxon>Lepidosauria</taxon>
        <taxon>Sphenodontia</taxon>
        <taxon>Sphenodontidae</taxon>
        <taxon>Sphenodon</taxon>
    </lineage>
</organism>
<comment type="subcellular location">
    <subcellularLocation>
        <location evidence="2">Mitochondrion membrane</location>
        <topology evidence="2">Single-pass membrane protein</topology>
    </subcellularLocation>
</comment>
<feature type="region of interest" description="Disordered" evidence="9">
    <location>
        <begin position="1"/>
        <end position="28"/>
    </location>
</feature>
<evidence type="ECO:0000256" key="8">
    <source>
        <dbReference type="RuleBase" id="RU367056"/>
    </source>
</evidence>
<protein>
    <recommendedName>
        <fullName evidence="8">Cytochrome c oxidase assembly factor 3</fullName>
    </recommendedName>
</protein>
<evidence type="ECO:0000259" key="10">
    <source>
        <dbReference type="Pfam" id="PF09813"/>
    </source>
</evidence>
<dbReference type="AlphaFoldDB" id="A0A8D0GJK6"/>
<evidence type="ECO:0000256" key="5">
    <source>
        <dbReference type="ARBA" id="ARBA00022989"/>
    </source>
</evidence>
<evidence type="ECO:0000256" key="9">
    <source>
        <dbReference type="SAM" id="MobiDB-lite"/>
    </source>
</evidence>
<comment type="subunit">
    <text evidence="8">Component of 250-400 kDa complexes called cytochrome oxidase assembly intermediates or COA complexes.</text>
</comment>
<dbReference type="PANTHER" id="PTHR15642">
    <property type="entry name" value="CYTOCHROME C OXIDASE ASSEMBLY FACTOR 3, MITOCHONDRIAL"/>
    <property type="match status" value="1"/>
</dbReference>
<keyword evidence="8" id="KW-0999">Mitochondrion inner membrane</keyword>
<reference evidence="11" key="2">
    <citation type="submission" date="2025-09" db="UniProtKB">
        <authorList>
            <consortium name="Ensembl"/>
        </authorList>
    </citation>
    <scope>IDENTIFICATION</scope>
</reference>
<keyword evidence="6 8" id="KW-0496">Mitochondrion</keyword>
<comment type="function">
    <text evidence="1">Core component of the MITRAC (mitochondrial translation regulation assembly intermediate of cytochrome c oxidase complex) complex, that regulates cytochrome c oxidase assembly. MITRAC complexes regulate both translation of mitochondrial encoded components and assembly of nuclear-encoded components imported in mitochondrion. Required for efficient translation of MT-CO1 and mitochondrial respiratory chain complex IV assembly.</text>
</comment>
<proteinExistence type="inferred from homology"/>
<comment type="similarity">
    <text evidence="3 8">Belongs to the COA3 family.</text>
</comment>
<feature type="transmembrane region" description="Helical" evidence="8">
    <location>
        <begin position="54"/>
        <end position="73"/>
    </location>
</feature>
<dbReference type="InterPro" id="IPR041752">
    <property type="entry name" value="Coa3"/>
</dbReference>
<dbReference type="GeneTree" id="ENSGT01140000286473"/>
<reference evidence="11" key="1">
    <citation type="submission" date="2025-08" db="UniProtKB">
        <authorList>
            <consortium name="Ensembl"/>
        </authorList>
    </citation>
    <scope>IDENTIFICATION</scope>
</reference>
<keyword evidence="12" id="KW-1185">Reference proteome</keyword>
<dbReference type="Ensembl" id="ENSSPUT00000007541.1">
    <property type="protein sequence ID" value="ENSSPUP00000007076.1"/>
    <property type="gene ID" value="ENSSPUG00000005483.1"/>
</dbReference>
<keyword evidence="7 8" id="KW-0472">Membrane</keyword>
<evidence type="ECO:0000256" key="6">
    <source>
        <dbReference type="ARBA" id="ARBA00023128"/>
    </source>
</evidence>
<evidence type="ECO:0000313" key="12">
    <source>
        <dbReference type="Proteomes" id="UP000694392"/>
    </source>
</evidence>
<name>A0A8D0GJK6_SPHPU</name>
<evidence type="ECO:0000256" key="2">
    <source>
        <dbReference type="ARBA" id="ARBA00004304"/>
    </source>
</evidence>
<dbReference type="GO" id="GO:0033617">
    <property type="term" value="P:mitochondrial respiratory chain complex IV assembly"/>
    <property type="evidence" value="ECO:0007669"/>
    <property type="project" value="UniProtKB-UniRule"/>
</dbReference>
<dbReference type="InterPro" id="IPR018628">
    <property type="entry name" value="Coa3_CC"/>
</dbReference>
<evidence type="ECO:0000256" key="3">
    <source>
        <dbReference type="ARBA" id="ARBA00007035"/>
    </source>
</evidence>